<reference evidence="9 10" key="1">
    <citation type="submission" date="2014-03" db="EMBL/GenBank/DDBJ databases">
        <title>Genomics of Bifidobacteria.</title>
        <authorList>
            <person name="Ventura M."/>
            <person name="Milani C."/>
            <person name="Lugli G.A."/>
        </authorList>
    </citation>
    <scope>NUCLEOTIDE SEQUENCE [LARGE SCALE GENOMIC DNA]</scope>
    <source>
        <strain evidence="9 10">JCM 13495</strain>
    </source>
</reference>
<keyword evidence="10" id="KW-1185">Reference proteome</keyword>
<dbReference type="InterPro" id="IPR036962">
    <property type="entry name" value="Glyco_hydro_3_N_sf"/>
</dbReference>
<dbReference type="GO" id="GO:0009254">
    <property type="term" value="P:peptidoglycan turnover"/>
    <property type="evidence" value="ECO:0007669"/>
    <property type="project" value="TreeGrafter"/>
</dbReference>
<dbReference type="InterPro" id="IPR017853">
    <property type="entry name" value="GH"/>
</dbReference>
<feature type="transmembrane region" description="Helical" evidence="7">
    <location>
        <begin position="21"/>
        <end position="42"/>
    </location>
</feature>
<dbReference type="AlphaFoldDB" id="A0A087EFH5"/>
<dbReference type="Gene3D" id="3.20.20.300">
    <property type="entry name" value="Glycoside hydrolase, family 3, N-terminal domain"/>
    <property type="match status" value="1"/>
</dbReference>
<evidence type="ECO:0000256" key="2">
    <source>
        <dbReference type="ARBA" id="ARBA00005336"/>
    </source>
</evidence>
<keyword evidence="7" id="KW-0812">Transmembrane</keyword>
<comment type="catalytic activity">
    <reaction evidence="1">
        <text>Hydrolysis of terminal non-reducing N-acetyl-D-hexosamine residues in N-acetyl-beta-D-hexosaminides.</text>
        <dbReference type="EC" id="3.2.1.52"/>
    </reaction>
</comment>
<dbReference type="PANTHER" id="PTHR30480:SF13">
    <property type="entry name" value="BETA-HEXOSAMINIDASE"/>
    <property type="match status" value="1"/>
</dbReference>
<dbReference type="eggNOG" id="COG1472">
    <property type="taxonomic scope" value="Bacteria"/>
</dbReference>
<dbReference type="PROSITE" id="PS00775">
    <property type="entry name" value="GLYCOSYL_HYDROL_F3"/>
    <property type="match status" value="1"/>
</dbReference>
<evidence type="ECO:0000256" key="5">
    <source>
        <dbReference type="ARBA" id="ARBA00023295"/>
    </source>
</evidence>
<proteinExistence type="inferred from homology"/>
<feature type="region of interest" description="Disordered" evidence="6">
    <location>
        <begin position="48"/>
        <end position="93"/>
    </location>
</feature>
<dbReference type="Pfam" id="PF00933">
    <property type="entry name" value="Glyco_hydro_3"/>
    <property type="match status" value="1"/>
</dbReference>
<name>A0A087EFH5_9BIFI</name>
<dbReference type="Proteomes" id="UP000029080">
    <property type="component" value="Unassembled WGS sequence"/>
</dbReference>
<feature type="domain" description="Glycoside hydrolase family 3 N-terminal" evidence="8">
    <location>
        <begin position="102"/>
        <end position="423"/>
    </location>
</feature>
<keyword evidence="7" id="KW-0472">Membrane</keyword>
<keyword evidence="7" id="KW-1133">Transmembrane helix</keyword>
<evidence type="ECO:0000256" key="1">
    <source>
        <dbReference type="ARBA" id="ARBA00001231"/>
    </source>
</evidence>
<comment type="caution">
    <text evidence="9">The sequence shown here is derived from an EMBL/GenBank/DDBJ whole genome shotgun (WGS) entry which is preliminary data.</text>
</comment>
<dbReference type="STRING" id="356829.BITS_1211"/>
<dbReference type="SUPFAM" id="SSF51445">
    <property type="entry name" value="(Trans)glycosidases"/>
    <property type="match status" value="1"/>
</dbReference>
<protein>
    <recommendedName>
        <fullName evidence="3">beta-N-acetylhexosaminidase</fullName>
        <ecNumber evidence="3">3.2.1.52</ecNumber>
    </recommendedName>
</protein>
<evidence type="ECO:0000313" key="10">
    <source>
        <dbReference type="Proteomes" id="UP000029080"/>
    </source>
</evidence>
<dbReference type="InterPro" id="IPR019800">
    <property type="entry name" value="Glyco_hydro_3_AS"/>
</dbReference>
<evidence type="ECO:0000259" key="8">
    <source>
        <dbReference type="Pfam" id="PF00933"/>
    </source>
</evidence>
<evidence type="ECO:0000256" key="6">
    <source>
        <dbReference type="SAM" id="MobiDB-lite"/>
    </source>
</evidence>
<evidence type="ECO:0000256" key="3">
    <source>
        <dbReference type="ARBA" id="ARBA00012663"/>
    </source>
</evidence>
<sequence>MVKSFRGHSSKHARRSATSGWLPTLVAVIIAVALIVSVALGINAVNRNTSSADGSSQSQPASSSTHEDIQRSAVPQASPSSTDSSEDADMDKARQAVDAMSMEERVGQLIMVPVCAGCDIASIASGVSSIHAGSILVTGNWNSGVAAVRQAVEQVKASTPQGIALIVATDQEGGQVQHLRGNGFSTMPSAVEQGTLDTGILRAQATQWGSELVQAGITTDLAPVVDTVTVQRNTNAPIGALSRDFGLDATGNATHAQAFMDGMHDAGVSTVIKHYPGLGGVTGNTDFTTQGIVDTTTGPDSPQIAAFEQALQSQPSMVMMSLATYTQLDANAPAAFSPTIIGQLLRTKADYSGVVISDSLSAAAVSGIDSTQLGVRLVEAGGDIACIGEYSLVAPIADGLNQRASQDSDFAQLVTQAATRVMALKYRMGLIS</sequence>
<evidence type="ECO:0000313" key="9">
    <source>
        <dbReference type="EMBL" id="KFJ06526.1"/>
    </source>
</evidence>
<dbReference type="OrthoDB" id="9805821at2"/>
<dbReference type="GO" id="GO:0005975">
    <property type="term" value="P:carbohydrate metabolic process"/>
    <property type="evidence" value="ECO:0007669"/>
    <property type="project" value="InterPro"/>
</dbReference>
<feature type="compositionally biased region" description="Low complexity" evidence="6">
    <location>
        <begin position="50"/>
        <end position="64"/>
    </location>
</feature>
<comment type="similarity">
    <text evidence="2">Belongs to the glycosyl hydrolase 3 family.</text>
</comment>
<organism evidence="9 10">
    <name type="scientific">Bifidobacterium tsurumiense</name>
    <dbReference type="NCBI Taxonomy" id="356829"/>
    <lineage>
        <taxon>Bacteria</taxon>
        <taxon>Bacillati</taxon>
        <taxon>Actinomycetota</taxon>
        <taxon>Actinomycetes</taxon>
        <taxon>Bifidobacteriales</taxon>
        <taxon>Bifidobacteriaceae</taxon>
        <taxon>Bifidobacterium</taxon>
    </lineage>
</organism>
<dbReference type="InterPro" id="IPR001764">
    <property type="entry name" value="Glyco_hydro_3_N"/>
</dbReference>
<dbReference type="PANTHER" id="PTHR30480">
    <property type="entry name" value="BETA-HEXOSAMINIDASE-RELATED"/>
    <property type="match status" value="1"/>
</dbReference>
<feature type="compositionally biased region" description="Polar residues" evidence="6">
    <location>
        <begin position="73"/>
        <end position="83"/>
    </location>
</feature>
<dbReference type="EC" id="3.2.1.52" evidence="3"/>
<evidence type="ECO:0000256" key="4">
    <source>
        <dbReference type="ARBA" id="ARBA00022801"/>
    </source>
</evidence>
<accession>A0A087EFH5</accession>
<dbReference type="EMBL" id="JGZU01000007">
    <property type="protein sequence ID" value="KFJ06526.1"/>
    <property type="molecule type" value="Genomic_DNA"/>
</dbReference>
<gene>
    <name evidence="9" type="ORF">BITS_1211</name>
</gene>
<dbReference type="GO" id="GO:0004563">
    <property type="term" value="F:beta-N-acetylhexosaminidase activity"/>
    <property type="evidence" value="ECO:0007669"/>
    <property type="project" value="UniProtKB-EC"/>
</dbReference>
<keyword evidence="4 9" id="KW-0378">Hydrolase</keyword>
<keyword evidence="5 9" id="KW-0326">Glycosidase</keyword>
<evidence type="ECO:0000256" key="7">
    <source>
        <dbReference type="SAM" id="Phobius"/>
    </source>
</evidence>
<dbReference type="InterPro" id="IPR050226">
    <property type="entry name" value="NagZ_Beta-hexosaminidase"/>
</dbReference>